<evidence type="ECO:0000256" key="3">
    <source>
        <dbReference type="ARBA" id="ARBA00022801"/>
    </source>
</evidence>
<proteinExistence type="inferred from homology"/>
<feature type="compositionally biased region" description="Polar residues" evidence="7">
    <location>
        <begin position="674"/>
        <end position="702"/>
    </location>
</feature>
<feature type="compositionally biased region" description="Low complexity" evidence="7">
    <location>
        <begin position="126"/>
        <end position="135"/>
    </location>
</feature>
<dbReference type="EC" id="3.6.4.13" evidence="1"/>
<evidence type="ECO:0000256" key="2">
    <source>
        <dbReference type="ARBA" id="ARBA00022741"/>
    </source>
</evidence>
<evidence type="ECO:0000259" key="9">
    <source>
        <dbReference type="PROSITE" id="PS51194"/>
    </source>
</evidence>
<evidence type="ECO:0000256" key="6">
    <source>
        <dbReference type="RuleBase" id="RU000492"/>
    </source>
</evidence>
<sequence length="702" mass="78345">MDDPWQESDPWQGDSQAPSGPPTSYGPTYPQPSQPSEVPQTSWEGGEIGGGETVVATSNSWSGGEQQWSQDGGYAHNTQPAQAPQAADWNQGAQDNGWNQGGQDNGWSQQNQAGGDAAWGNWSGTQQPAQQPAQQNDSWGNWGGSAAQTAQSWEDAEKRRWENYWKDFKEAQDYYVERGVPPGTNVTADPFHGQREARATGEDFDLYDSVSVNVTGTGAECLPSLTTFQDMFDRFSDKIPKTLHDNMKQCGFVRPTPVQKYAIPAGLEGRDVMCSAQTGSGKTAAFLIPMLASMIKNHHAIGDLETPFTGPCKPDTLIFSPTRELCIQTYEDALRFCYQTSHRCTRVYGQESAKRQIAELAKGADLIVATVGRLYDFVKAGIINVEEVNCLVLDEADRMLDMGFEVQIKEIVEDHNMPGKDSRQTMMFSATFPEEVQNAAQSYLHDHLMVVVGKKGSPAVTVAQMVEKVEKDQKKERLIEYLDSLFHKDSNHRVLVFTNSKKTAMYLDEQLWNMNVAKTAAIHGDLDQSKREESLTKFREGNAQVLIATDLASRGLDISGVSFVINYDAPKEIATYVHRIGRTGRIGHRGTAMTFVTMEGCWCHDTDEFLRELPAMMEKAPNTEIPPWLAELSEQKNNDTWYSKKNDWQTTDVRYEKTDNTTFDGWDVKEEDQNQNNGGWNSTTWKSDTTSTGASGDQQWWS</sequence>
<dbReference type="Pfam" id="PF00270">
    <property type="entry name" value="DEAD"/>
    <property type="match status" value="1"/>
</dbReference>
<evidence type="ECO:0000313" key="10">
    <source>
        <dbReference type="EMBL" id="CAK8996783.1"/>
    </source>
</evidence>
<dbReference type="SMART" id="SM00490">
    <property type="entry name" value="HELICc"/>
    <property type="match status" value="1"/>
</dbReference>
<dbReference type="Pfam" id="PF00271">
    <property type="entry name" value="Helicase_C"/>
    <property type="match status" value="1"/>
</dbReference>
<dbReference type="Proteomes" id="UP001642484">
    <property type="component" value="Unassembled WGS sequence"/>
</dbReference>
<dbReference type="Gene3D" id="3.40.50.300">
    <property type="entry name" value="P-loop containing nucleotide triphosphate hydrolases"/>
    <property type="match status" value="2"/>
</dbReference>
<dbReference type="InterPro" id="IPR001650">
    <property type="entry name" value="Helicase_C-like"/>
</dbReference>
<comment type="similarity">
    <text evidence="6">Belongs to the DEAD box helicase family.</text>
</comment>
<dbReference type="PROSITE" id="PS51194">
    <property type="entry name" value="HELICASE_CTER"/>
    <property type="match status" value="1"/>
</dbReference>
<evidence type="ECO:0000313" key="11">
    <source>
        <dbReference type="Proteomes" id="UP001642484"/>
    </source>
</evidence>
<gene>
    <name evidence="10" type="ORF">CCMP2556_LOCUS4603</name>
</gene>
<evidence type="ECO:0000256" key="5">
    <source>
        <dbReference type="ARBA" id="ARBA00022840"/>
    </source>
</evidence>
<protein>
    <recommendedName>
        <fullName evidence="1">RNA helicase</fullName>
        <ecNumber evidence="1">3.6.4.13</ecNumber>
    </recommendedName>
</protein>
<comment type="caution">
    <text evidence="10">The sequence shown here is derived from an EMBL/GenBank/DDBJ whole genome shotgun (WGS) entry which is preliminary data.</text>
</comment>
<keyword evidence="5 6" id="KW-0067">ATP-binding</keyword>
<dbReference type="PROSITE" id="PS00039">
    <property type="entry name" value="DEAD_ATP_HELICASE"/>
    <property type="match status" value="1"/>
</dbReference>
<keyword evidence="11" id="KW-1185">Reference proteome</keyword>
<keyword evidence="3 6" id="KW-0378">Hydrolase</keyword>
<keyword evidence="2 6" id="KW-0547">Nucleotide-binding</keyword>
<evidence type="ECO:0000256" key="4">
    <source>
        <dbReference type="ARBA" id="ARBA00022806"/>
    </source>
</evidence>
<feature type="compositionally biased region" description="Low complexity" evidence="7">
    <location>
        <begin position="89"/>
        <end position="98"/>
    </location>
</feature>
<dbReference type="InterPro" id="IPR027417">
    <property type="entry name" value="P-loop_NTPase"/>
</dbReference>
<feature type="domain" description="Helicase C-terminal" evidence="9">
    <location>
        <begin position="461"/>
        <end position="633"/>
    </location>
</feature>
<feature type="domain" description="Helicase ATP-binding" evidence="8">
    <location>
        <begin position="263"/>
        <end position="450"/>
    </location>
</feature>
<dbReference type="InterPro" id="IPR000629">
    <property type="entry name" value="RNA-helicase_DEAD-box_CS"/>
</dbReference>
<feature type="compositionally biased region" description="Polar residues" evidence="7">
    <location>
        <begin position="34"/>
        <end position="43"/>
    </location>
</feature>
<dbReference type="InterPro" id="IPR011545">
    <property type="entry name" value="DEAD/DEAH_box_helicase_dom"/>
</dbReference>
<reference evidence="10 11" key="1">
    <citation type="submission" date="2024-02" db="EMBL/GenBank/DDBJ databases">
        <authorList>
            <person name="Chen Y."/>
            <person name="Shah S."/>
            <person name="Dougan E. K."/>
            <person name="Thang M."/>
            <person name="Chan C."/>
        </authorList>
    </citation>
    <scope>NUCLEOTIDE SEQUENCE [LARGE SCALE GENOMIC DNA]</scope>
</reference>
<dbReference type="SMART" id="SM00487">
    <property type="entry name" value="DEXDc"/>
    <property type="match status" value="1"/>
</dbReference>
<feature type="compositionally biased region" description="Polar residues" evidence="7">
    <location>
        <begin position="55"/>
        <end position="82"/>
    </location>
</feature>
<name>A0ABP0I5S7_9DINO</name>
<accession>A0ABP0I5S7</accession>
<dbReference type="CDD" id="cd18787">
    <property type="entry name" value="SF2_C_DEAD"/>
    <property type="match status" value="1"/>
</dbReference>
<evidence type="ECO:0000256" key="7">
    <source>
        <dbReference type="SAM" id="MobiDB-lite"/>
    </source>
</evidence>
<dbReference type="PROSITE" id="PS51192">
    <property type="entry name" value="HELICASE_ATP_BIND_1"/>
    <property type="match status" value="1"/>
</dbReference>
<keyword evidence="4 6" id="KW-0347">Helicase</keyword>
<dbReference type="SUPFAM" id="SSF52540">
    <property type="entry name" value="P-loop containing nucleoside triphosphate hydrolases"/>
    <property type="match status" value="1"/>
</dbReference>
<dbReference type="InterPro" id="IPR014001">
    <property type="entry name" value="Helicase_ATP-bd"/>
</dbReference>
<organism evidence="10 11">
    <name type="scientific">Durusdinium trenchii</name>
    <dbReference type="NCBI Taxonomy" id="1381693"/>
    <lineage>
        <taxon>Eukaryota</taxon>
        <taxon>Sar</taxon>
        <taxon>Alveolata</taxon>
        <taxon>Dinophyceae</taxon>
        <taxon>Suessiales</taxon>
        <taxon>Symbiodiniaceae</taxon>
        <taxon>Durusdinium</taxon>
    </lineage>
</organism>
<evidence type="ECO:0000259" key="8">
    <source>
        <dbReference type="PROSITE" id="PS51192"/>
    </source>
</evidence>
<feature type="region of interest" description="Disordered" evidence="7">
    <location>
        <begin position="661"/>
        <end position="702"/>
    </location>
</feature>
<feature type="region of interest" description="Disordered" evidence="7">
    <location>
        <begin position="1"/>
        <end position="154"/>
    </location>
</feature>
<evidence type="ECO:0000256" key="1">
    <source>
        <dbReference type="ARBA" id="ARBA00012552"/>
    </source>
</evidence>
<dbReference type="PANTHER" id="PTHR47958">
    <property type="entry name" value="ATP-DEPENDENT RNA HELICASE DBP3"/>
    <property type="match status" value="1"/>
</dbReference>
<dbReference type="EMBL" id="CAXAMN010001892">
    <property type="protein sequence ID" value="CAK8996783.1"/>
    <property type="molecule type" value="Genomic_DNA"/>
</dbReference>